<dbReference type="AlphaFoldDB" id="A0A1F4YFC0"/>
<protein>
    <recommendedName>
        <fullName evidence="2">YbaK/aminoacyl-tRNA synthetase-associated domain-containing protein</fullName>
    </recommendedName>
</protein>
<name>A0A1F4YFC0_9BACT</name>
<dbReference type="InterPro" id="IPR040285">
    <property type="entry name" value="ProX/PRXD1"/>
</dbReference>
<organism evidence="3 4">
    <name type="scientific">Candidatus Amesbacteria bacterium RIFCSPHIGHO2_01_FULL_48_32b</name>
    <dbReference type="NCBI Taxonomy" id="1797253"/>
    <lineage>
        <taxon>Bacteria</taxon>
        <taxon>Candidatus Amesiibacteriota</taxon>
    </lineage>
</organism>
<evidence type="ECO:0000256" key="1">
    <source>
        <dbReference type="ARBA" id="ARBA00010201"/>
    </source>
</evidence>
<feature type="domain" description="YbaK/aminoacyl-tRNA synthetase-associated" evidence="2">
    <location>
        <begin position="20"/>
        <end position="148"/>
    </location>
</feature>
<dbReference type="PANTHER" id="PTHR31423:SF3">
    <property type="entry name" value="PROLYL-TRNA SYNTHETASE ASSOCIATED DOMAIN-CONTAINING PROTEIN 1-RELATED"/>
    <property type="match status" value="1"/>
</dbReference>
<dbReference type="CDD" id="cd04335">
    <property type="entry name" value="PrdX_deacylase"/>
    <property type="match status" value="1"/>
</dbReference>
<proteinExistence type="inferred from homology"/>
<comment type="similarity">
    <text evidence="1">Belongs to the PRORSD1 family.</text>
</comment>
<evidence type="ECO:0000313" key="3">
    <source>
        <dbReference type="EMBL" id="OGC92700.1"/>
    </source>
</evidence>
<dbReference type="SUPFAM" id="SSF55826">
    <property type="entry name" value="YbaK/ProRS associated domain"/>
    <property type="match status" value="1"/>
</dbReference>
<dbReference type="GO" id="GO:0002161">
    <property type="term" value="F:aminoacyl-tRNA deacylase activity"/>
    <property type="evidence" value="ECO:0007669"/>
    <property type="project" value="InterPro"/>
</dbReference>
<dbReference type="InterPro" id="IPR007214">
    <property type="entry name" value="YbaK/aa-tRNA-synth-assoc-dom"/>
</dbReference>
<evidence type="ECO:0000313" key="4">
    <source>
        <dbReference type="Proteomes" id="UP000178176"/>
    </source>
</evidence>
<evidence type="ECO:0000259" key="2">
    <source>
        <dbReference type="Pfam" id="PF04073"/>
    </source>
</evidence>
<sequence>MPEIFTLLNSLGISYTLHKHPPVFTCSEADKYWANTTAAHTKNLFLKTEKSPHKYFLYILECSQRADLKSLAKSLNLPSRLTFANNTELKNNLGLTPGSVSPFGLINDQNHLVTVAISSQLQTKSYLLFHPNTNTATLEISWENFKKFLSHTGHNYKLITTSKP</sequence>
<dbReference type="InterPro" id="IPR036754">
    <property type="entry name" value="YbaK/aa-tRNA-synt-asso_dom_sf"/>
</dbReference>
<dbReference type="Gene3D" id="3.90.960.10">
    <property type="entry name" value="YbaK/aminoacyl-tRNA synthetase-associated domain"/>
    <property type="match status" value="1"/>
</dbReference>
<dbReference type="EMBL" id="MEXH01000009">
    <property type="protein sequence ID" value="OGC92700.1"/>
    <property type="molecule type" value="Genomic_DNA"/>
</dbReference>
<reference evidence="3 4" key="1">
    <citation type="journal article" date="2016" name="Nat. Commun.">
        <title>Thousands of microbial genomes shed light on interconnected biogeochemical processes in an aquifer system.</title>
        <authorList>
            <person name="Anantharaman K."/>
            <person name="Brown C.T."/>
            <person name="Hug L.A."/>
            <person name="Sharon I."/>
            <person name="Castelle C.J."/>
            <person name="Probst A.J."/>
            <person name="Thomas B.C."/>
            <person name="Singh A."/>
            <person name="Wilkins M.J."/>
            <person name="Karaoz U."/>
            <person name="Brodie E.L."/>
            <person name="Williams K.H."/>
            <person name="Hubbard S.S."/>
            <person name="Banfield J.F."/>
        </authorList>
    </citation>
    <scope>NUCLEOTIDE SEQUENCE [LARGE SCALE GENOMIC DNA]</scope>
</reference>
<dbReference type="Proteomes" id="UP000178176">
    <property type="component" value="Unassembled WGS sequence"/>
</dbReference>
<gene>
    <name evidence="3" type="ORF">A2876_01365</name>
</gene>
<dbReference type="PANTHER" id="PTHR31423">
    <property type="entry name" value="YBAK DOMAIN-CONTAINING PROTEIN"/>
    <property type="match status" value="1"/>
</dbReference>
<accession>A0A1F4YFC0</accession>
<dbReference type="Pfam" id="PF04073">
    <property type="entry name" value="tRNA_edit"/>
    <property type="match status" value="1"/>
</dbReference>
<comment type="caution">
    <text evidence="3">The sequence shown here is derived from an EMBL/GenBank/DDBJ whole genome shotgun (WGS) entry which is preliminary data.</text>
</comment>